<dbReference type="FunFam" id="1.20.1250.20:FF:000017">
    <property type="entry name" value="Dipeptide and tripeptide permease A"/>
    <property type="match status" value="1"/>
</dbReference>
<dbReference type="NCBIfam" id="TIGR00924">
    <property type="entry name" value="yjdL_sub1_fam"/>
    <property type="match status" value="1"/>
</dbReference>
<dbReference type="PROSITE" id="PS50850">
    <property type="entry name" value="MFS"/>
    <property type="match status" value="1"/>
</dbReference>
<dbReference type="PANTHER" id="PTHR23517:SF15">
    <property type="entry name" value="PROTON-DEPENDENT OLIGOPEPTIDE FAMILY TRANSPORT PROTEIN"/>
    <property type="match status" value="1"/>
</dbReference>
<dbReference type="InterPro" id="IPR050171">
    <property type="entry name" value="MFS_Transporters"/>
</dbReference>
<keyword evidence="5 8" id="KW-0812">Transmembrane</keyword>
<evidence type="ECO:0000313" key="11">
    <source>
        <dbReference type="Proteomes" id="UP000034455"/>
    </source>
</evidence>
<dbReference type="PANTHER" id="PTHR23517">
    <property type="entry name" value="RESISTANCE PROTEIN MDTM, PUTATIVE-RELATED-RELATED"/>
    <property type="match status" value="1"/>
</dbReference>
<comment type="similarity">
    <text evidence="2">Belongs to the major facilitator superfamily. Proton-dependent oligopeptide transporter (POT/PTR) (TC 2.A.17) family.</text>
</comment>
<dbReference type="SUPFAM" id="SSF103473">
    <property type="entry name" value="MFS general substrate transporter"/>
    <property type="match status" value="1"/>
</dbReference>
<feature type="transmembrane region" description="Helical" evidence="8">
    <location>
        <begin position="158"/>
        <end position="181"/>
    </location>
</feature>
<feature type="transmembrane region" description="Helical" evidence="8">
    <location>
        <begin position="380"/>
        <end position="398"/>
    </location>
</feature>
<feature type="transmembrane region" description="Helical" evidence="8">
    <location>
        <begin position="350"/>
        <end position="368"/>
    </location>
</feature>
<feature type="transmembrane region" description="Helical" evidence="8">
    <location>
        <begin position="187"/>
        <end position="207"/>
    </location>
</feature>
<dbReference type="Gene3D" id="1.20.1250.20">
    <property type="entry name" value="MFS general substrate transporter like domains"/>
    <property type="match status" value="1"/>
</dbReference>
<feature type="transmembrane region" description="Helical" evidence="8">
    <location>
        <begin position="404"/>
        <end position="423"/>
    </location>
</feature>
<evidence type="ECO:0000259" key="9">
    <source>
        <dbReference type="PROSITE" id="PS50850"/>
    </source>
</evidence>
<dbReference type="PATRIC" id="fig|74704.6.peg.2180"/>
<feature type="transmembrane region" description="Helical" evidence="8">
    <location>
        <begin position="120"/>
        <end position="137"/>
    </location>
</feature>
<comment type="caution">
    <text evidence="10">The sequence shown here is derived from an EMBL/GenBank/DDBJ whole genome shotgun (WGS) entry which is preliminary data.</text>
</comment>
<evidence type="ECO:0000256" key="1">
    <source>
        <dbReference type="ARBA" id="ARBA00004651"/>
    </source>
</evidence>
<dbReference type="GO" id="GO:0035443">
    <property type="term" value="P:tripeptide transmembrane transport"/>
    <property type="evidence" value="ECO:0007669"/>
    <property type="project" value="UniProtKB-ARBA"/>
</dbReference>
<dbReference type="Pfam" id="PF00854">
    <property type="entry name" value="PTR2"/>
    <property type="match status" value="1"/>
</dbReference>
<keyword evidence="4" id="KW-1003">Cell membrane</keyword>
<dbReference type="InterPro" id="IPR036259">
    <property type="entry name" value="MFS_trans_sf"/>
</dbReference>
<comment type="subcellular location">
    <subcellularLocation>
        <location evidence="1">Cell membrane</location>
        <topology evidence="1">Multi-pass membrane protein</topology>
    </subcellularLocation>
</comment>
<dbReference type="InterPro" id="IPR020846">
    <property type="entry name" value="MFS_dom"/>
</dbReference>
<reference evidence="10 11" key="1">
    <citation type="submission" date="2015-03" db="EMBL/GenBank/DDBJ databases">
        <title>Genome Assembly of Staphylococcus cohnii subsp. cohnii strain G22B2.</title>
        <authorList>
            <person name="Nair G."/>
            <person name="Kaur G."/>
            <person name="Khatri I."/>
            <person name="Singh N.K."/>
            <person name="Sathyabama S."/>
            <person name="Maurya S.K."/>
            <person name="Subramanian S."/>
            <person name="Agrewala J.N."/>
            <person name="Mayilraj S."/>
        </authorList>
    </citation>
    <scope>NUCLEOTIDE SEQUENCE [LARGE SCALE GENOMIC DNA]</scope>
    <source>
        <strain evidence="10 11">G22B2</strain>
    </source>
</reference>
<gene>
    <name evidence="10" type="ORF">UF66_2119</name>
</gene>
<feature type="transmembrane region" description="Helical" evidence="8">
    <location>
        <begin position="294"/>
        <end position="311"/>
    </location>
</feature>
<feature type="transmembrane region" description="Helical" evidence="8">
    <location>
        <begin position="68"/>
        <end position="90"/>
    </location>
</feature>
<evidence type="ECO:0000256" key="5">
    <source>
        <dbReference type="ARBA" id="ARBA00022692"/>
    </source>
</evidence>
<dbReference type="CDD" id="cd17346">
    <property type="entry name" value="MFS_DtpA_like"/>
    <property type="match status" value="1"/>
</dbReference>
<keyword evidence="7 8" id="KW-0472">Membrane</keyword>
<keyword evidence="6 8" id="KW-1133">Transmembrane helix</keyword>
<feature type="transmembrane region" description="Helical" evidence="8">
    <location>
        <begin position="97"/>
        <end position="114"/>
    </location>
</feature>
<evidence type="ECO:0000256" key="4">
    <source>
        <dbReference type="ARBA" id="ARBA00022475"/>
    </source>
</evidence>
<dbReference type="Proteomes" id="UP000034455">
    <property type="component" value="Unassembled WGS sequence"/>
</dbReference>
<feature type="transmembrane region" description="Helical" evidence="8">
    <location>
        <begin position="232"/>
        <end position="249"/>
    </location>
</feature>
<evidence type="ECO:0000256" key="2">
    <source>
        <dbReference type="ARBA" id="ARBA00005982"/>
    </source>
</evidence>
<dbReference type="GO" id="GO:0005886">
    <property type="term" value="C:plasma membrane"/>
    <property type="evidence" value="ECO:0007669"/>
    <property type="project" value="UniProtKB-SubCell"/>
</dbReference>
<accession>A0A0M2NYX8</accession>
<dbReference type="AlphaFoldDB" id="A0A0M2NYX8"/>
<protein>
    <submittedName>
        <fullName evidence="10">Di/tripeptide permease YjdL</fullName>
    </submittedName>
</protein>
<feature type="transmembrane region" description="Helical" evidence="8">
    <location>
        <begin position="261"/>
        <end position="282"/>
    </location>
</feature>
<feature type="transmembrane region" description="Helical" evidence="8">
    <location>
        <begin position="39"/>
        <end position="56"/>
    </location>
</feature>
<dbReference type="InterPro" id="IPR000109">
    <property type="entry name" value="POT_fam"/>
</dbReference>
<sequence length="504" mass="55714">MKQISYTHEEIMKSTPRKGFFGHPKGLGTLFFTEFWERFSYYGMKAILIYYLYYSVAEGGFGLSQAVAMQIVAIYGTLIYMSGVIGAWIADRITGTQSAVFYGGFLIMIGHILLSLPDNLTLVMVALAVIIAGTGLLKPNISSTVGELYDRNDVRRDAAFTLFYMGINFGSLFAPLLTGYLQTRVSFHAGFLVAAIGMFCGLVVYALKRKVNLGLAGRNVPNPLTKPEIKKFVLFSLGIVVLFLAYLLILHLNNALSLENFSFLITILGIVLPIYLFINMILHKDVTKDERSRVYSYIPLYITSVAFWMIQEQGSTILATFADKKTQLEMSVLTNGLIDFSIPASWAQSLNPLFIILLAPVFATLWVKLGKKNPPTVHKFAYGAIIAGLSYLVMIIPLATGNDLINPLWLVLSFLLITIGELCISPVGLSTTTKLAPVTFTARMMSLWMLSNATAQGLNAQLVVVYTKMDQSDYFMYSGLVAVVIGVILLIISPKVKRAMKGIY</sequence>
<dbReference type="InterPro" id="IPR005279">
    <property type="entry name" value="Dipep/tripep_permease"/>
</dbReference>
<dbReference type="GO" id="GO:0042937">
    <property type="term" value="F:tripeptide transmembrane transporter activity"/>
    <property type="evidence" value="ECO:0007669"/>
    <property type="project" value="UniProtKB-ARBA"/>
</dbReference>
<evidence type="ECO:0000256" key="8">
    <source>
        <dbReference type="SAM" id="Phobius"/>
    </source>
</evidence>
<dbReference type="GO" id="GO:0015333">
    <property type="term" value="F:peptide:proton symporter activity"/>
    <property type="evidence" value="ECO:0007669"/>
    <property type="project" value="UniProtKB-ARBA"/>
</dbReference>
<name>A0A0M2NYX8_STACC</name>
<keyword evidence="3" id="KW-0813">Transport</keyword>
<dbReference type="RefSeq" id="WP_019469522.1">
    <property type="nucleotide sequence ID" value="NZ_LAKJ01000004.1"/>
</dbReference>
<proteinExistence type="inferred from homology"/>
<organism evidence="10 11">
    <name type="scientific">Staphylococcus cohnii subsp. cohnii</name>
    <dbReference type="NCBI Taxonomy" id="74704"/>
    <lineage>
        <taxon>Bacteria</taxon>
        <taxon>Bacillati</taxon>
        <taxon>Bacillota</taxon>
        <taxon>Bacilli</taxon>
        <taxon>Bacillales</taxon>
        <taxon>Staphylococcaceae</taxon>
        <taxon>Staphylococcus</taxon>
        <taxon>Staphylococcus cohnii species complex</taxon>
    </lineage>
</organism>
<evidence type="ECO:0000256" key="6">
    <source>
        <dbReference type="ARBA" id="ARBA00022989"/>
    </source>
</evidence>
<evidence type="ECO:0000256" key="3">
    <source>
        <dbReference type="ARBA" id="ARBA00022448"/>
    </source>
</evidence>
<evidence type="ECO:0000313" key="10">
    <source>
        <dbReference type="EMBL" id="KKI64936.1"/>
    </source>
</evidence>
<dbReference type="GO" id="GO:0071916">
    <property type="term" value="F:dipeptide transmembrane transporter activity"/>
    <property type="evidence" value="ECO:0007669"/>
    <property type="project" value="UniProtKB-ARBA"/>
</dbReference>
<feature type="domain" description="Major facilitator superfamily (MFS) profile" evidence="9">
    <location>
        <begin position="29"/>
        <end position="497"/>
    </location>
</feature>
<evidence type="ECO:0000256" key="7">
    <source>
        <dbReference type="ARBA" id="ARBA00023136"/>
    </source>
</evidence>
<feature type="transmembrane region" description="Helical" evidence="8">
    <location>
        <begin position="474"/>
        <end position="492"/>
    </location>
</feature>
<dbReference type="EMBL" id="LAKJ01000004">
    <property type="protein sequence ID" value="KKI64936.1"/>
    <property type="molecule type" value="Genomic_DNA"/>
</dbReference>